<evidence type="ECO:0000313" key="2">
    <source>
        <dbReference type="EMBL" id="NJQ15045.1"/>
    </source>
</evidence>
<comment type="caution">
    <text evidence="2">The sequence shown here is derived from an EMBL/GenBank/DDBJ whole genome shotgun (WGS) entry which is preliminary data.</text>
</comment>
<name>A0ABX1C794_9ACTN</name>
<keyword evidence="3" id="KW-1185">Reference proteome</keyword>
<dbReference type="Gene3D" id="2.60.40.230">
    <property type="entry name" value="Neocarzinostatin-like"/>
    <property type="match status" value="1"/>
</dbReference>
<reference evidence="2 3" key="1">
    <citation type="submission" date="2020-03" db="EMBL/GenBank/DDBJ databases">
        <title>Draft genome of Streptomyces sp. ventii, isolated from the Axial Seamount in the Pacific Ocean, and resequencing of the two type strains Streptomyces lonarensis strain NCL 716 and Streptomyces bohaiensis strain 11A07.</title>
        <authorList>
            <person name="Loughran R.M."/>
            <person name="Pfannmuller K.M."/>
            <person name="Wasson B.J."/>
            <person name="Deadmond M.C."/>
            <person name="Paddock B.E."/>
            <person name="Koyack M.J."/>
            <person name="Gallegos D.A."/>
            <person name="Mitchell E.A."/>
            <person name="Ushijima B."/>
            <person name="Saw J.H."/>
            <person name="Mcphail K.L."/>
            <person name="Videau P."/>
        </authorList>
    </citation>
    <scope>NUCLEOTIDE SEQUENCE [LARGE SCALE GENOMIC DNA]</scope>
    <source>
        <strain evidence="2 3">11A07</strain>
    </source>
</reference>
<protein>
    <submittedName>
        <fullName evidence="2">Uncharacterized protein</fullName>
    </submittedName>
</protein>
<evidence type="ECO:0000313" key="3">
    <source>
        <dbReference type="Proteomes" id="UP000727056"/>
    </source>
</evidence>
<dbReference type="InterPro" id="IPR027273">
    <property type="entry name" value="Neocarzinostatin-like"/>
</dbReference>
<proteinExistence type="predicted"/>
<dbReference type="EMBL" id="JAAVJC010000050">
    <property type="protein sequence ID" value="NJQ15045.1"/>
    <property type="molecule type" value="Genomic_DNA"/>
</dbReference>
<gene>
    <name evidence="2" type="ORF">HCN52_08810</name>
</gene>
<dbReference type="Proteomes" id="UP000727056">
    <property type="component" value="Unassembled WGS sequence"/>
</dbReference>
<organism evidence="2 3">
    <name type="scientific">Streptomyces bohaiensis</name>
    <dbReference type="NCBI Taxonomy" id="1431344"/>
    <lineage>
        <taxon>Bacteria</taxon>
        <taxon>Bacillati</taxon>
        <taxon>Actinomycetota</taxon>
        <taxon>Actinomycetes</taxon>
        <taxon>Kitasatosporales</taxon>
        <taxon>Streptomycetaceae</taxon>
        <taxon>Streptomyces</taxon>
    </lineage>
</organism>
<sequence>MFTAASAAVLALTMAGTATAAPYAVAVRGVSVDGQRYLLRAAGSGLELSATGGTVNIVGSGYKPGQGIDIAMCAIPDGVTVGDTSTYTQKPAPCLEAPGATYNTSRGDFDAALALTPEIAPGVVCGQTVRCAVVTKADDSAPSQRLFDQYLKVNFG</sequence>
<dbReference type="SUPFAM" id="SSF49319">
    <property type="entry name" value="Actinoxanthin-like"/>
    <property type="match status" value="1"/>
</dbReference>
<feature type="signal peptide" evidence="1">
    <location>
        <begin position="1"/>
        <end position="20"/>
    </location>
</feature>
<feature type="chain" id="PRO_5047032966" evidence="1">
    <location>
        <begin position="21"/>
        <end position="156"/>
    </location>
</feature>
<keyword evidence="1" id="KW-0732">Signal</keyword>
<accession>A0ABX1C794</accession>
<evidence type="ECO:0000256" key="1">
    <source>
        <dbReference type="SAM" id="SignalP"/>
    </source>
</evidence>